<accession>A0A0Q3QVY0</accession>
<proteinExistence type="inferred from homology"/>
<dbReference type="Pfam" id="PF05105">
    <property type="entry name" value="Phage_holin_4_1"/>
    <property type="match status" value="1"/>
</dbReference>
<evidence type="ECO:0000256" key="6">
    <source>
        <dbReference type="SAM" id="Phobius"/>
    </source>
</evidence>
<dbReference type="STRING" id="1637975.AN957_18960"/>
<evidence type="ECO:0000256" key="2">
    <source>
        <dbReference type="ARBA" id="ARBA00022692"/>
    </source>
</evidence>
<reference evidence="7 8" key="1">
    <citation type="submission" date="2015-09" db="EMBL/GenBank/DDBJ databases">
        <title>Genome sequencing project for genomic taxonomy and phylogenomics of Bacillus-like bacteria.</title>
        <authorList>
            <person name="Liu B."/>
            <person name="Wang J."/>
            <person name="Zhu Y."/>
            <person name="Liu G."/>
            <person name="Chen Q."/>
            <person name="Chen Z."/>
            <person name="Lan J."/>
            <person name="Che J."/>
            <person name="Ge C."/>
            <person name="Shi H."/>
            <person name="Pan Z."/>
            <person name="Liu X."/>
        </authorList>
    </citation>
    <scope>NUCLEOTIDE SEQUENCE [LARGE SCALE GENOMIC DNA]</scope>
    <source>
        <strain evidence="7 8">FJAT-18043</strain>
    </source>
</reference>
<feature type="transmembrane region" description="Helical" evidence="6">
    <location>
        <begin position="20"/>
        <end position="39"/>
    </location>
</feature>
<evidence type="ECO:0000313" key="8">
    <source>
        <dbReference type="Proteomes" id="UP000050996"/>
    </source>
</evidence>
<keyword evidence="8" id="KW-1185">Reference proteome</keyword>
<comment type="subcellular location">
    <subcellularLocation>
        <location evidence="1">Membrane</location>
        <topology evidence="1">Multi-pass membrane protein</topology>
    </subcellularLocation>
</comment>
<gene>
    <name evidence="7" type="ORF">AN957_18960</name>
</gene>
<comment type="similarity">
    <text evidence="5">Belongs to the bacteriophage holin family. Cp-1 holin subfamily.</text>
</comment>
<name>A0A0Q3QVY0_9BACI</name>
<dbReference type="InterPro" id="IPR006480">
    <property type="entry name" value="Phage_holin_4_1"/>
</dbReference>
<sequence>MTGGTFASAAFLLGGIDKLLIALAVIMLTDYLTGILASLGEKTTSSKKAFRGLVKKGAMISLVIVANQLDVISGSDSNFLRNAMIFFLIGTEGISITENMHRLGIPVPSFISDRFEQLKSEKGDSK</sequence>
<protein>
    <submittedName>
        <fullName evidence="7">Holin</fullName>
    </submittedName>
</protein>
<dbReference type="AlphaFoldDB" id="A0A0Q3QVY0"/>
<evidence type="ECO:0000313" key="7">
    <source>
        <dbReference type="EMBL" id="KQL21982.1"/>
    </source>
</evidence>
<keyword evidence="4 6" id="KW-0472">Membrane</keyword>
<keyword evidence="3 6" id="KW-1133">Transmembrane helix</keyword>
<evidence type="ECO:0000256" key="4">
    <source>
        <dbReference type="ARBA" id="ARBA00023136"/>
    </source>
</evidence>
<evidence type="ECO:0000256" key="1">
    <source>
        <dbReference type="ARBA" id="ARBA00004141"/>
    </source>
</evidence>
<evidence type="ECO:0000256" key="5">
    <source>
        <dbReference type="ARBA" id="ARBA00023600"/>
    </source>
</evidence>
<dbReference type="PATRIC" id="fig|1637975.4.peg.3749"/>
<comment type="caution">
    <text evidence="7">The sequence shown here is derived from an EMBL/GenBank/DDBJ whole genome shotgun (WGS) entry which is preliminary data.</text>
</comment>
<organism evidence="7 8">
    <name type="scientific">Cytobacillus solani</name>
    <dbReference type="NCBI Taxonomy" id="1637975"/>
    <lineage>
        <taxon>Bacteria</taxon>
        <taxon>Bacillati</taxon>
        <taxon>Bacillota</taxon>
        <taxon>Bacilli</taxon>
        <taxon>Bacillales</taxon>
        <taxon>Bacillaceae</taxon>
        <taxon>Cytobacillus</taxon>
    </lineage>
</organism>
<keyword evidence="2 6" id="KW-0812">Transmembrane</keyword>
<dbReference type="NCBIfam" id="TIGR01593">
    <property type="entry name" value="holin_tox_secr"/>
    <property type="match status" value="1"/>
</dbReference>
<dbReference type="GO" id="GO:0016020">
    <property type="term" value="C:membrane"/>
    <property type="evidence" value="ECO:0007669"/>
    <property type="project" value="UniProtKB-SubCell"/>
</dbReference>
<dbReference type="EMBL" id="LJIX01000006">
    <property type="protein sequence ID" value="KQL21982.1"/>
    <property type="molecule type" value="Genomic_DNA"/>
</dbReference>
<dbReference type="Proteomes" id="UP000050996">
    <property type="component" value="Unassembled WGS sequence"/>
</dbReference>
<evidence type="ECO:0000256" key="3">
    <source>
        <dbReference type="ARBA" id="ARBA00022989"/>
    </source>
</evidence>